<dbReference type="NCBIfam" id="TIGR02241">
    <property type="entry name" value="conserved hypothetical phage tail region protein"/>
    <property type="match status" value="1"/>
</dbReference>
<evidence type="ECO:0000313" key="2">
    <source>
        <dbReference type="Proteomes" id="UP000231501"/>
    </source>
</evidence>
<proteinExistence type="predicted"/>
<dbReference type="RefSeq" id="WP_099864378.1">
    <property type="nucleotide sequence ID" value="NZ_PEOG01000117.1"/>
</dbReference>
<sequence length="155" mass="16990">MPPPRAELLYPPPAFHFAVTFGSNAKDRDGAFREVTGLGPELETETVVEGGQNTFVHLLPKAAKHPKLVLSRGIATMESRLLQWCQSVLEGGFARPIAPQQLHVFLLDGDGAPLRVWAVSNAYPVKWSVEAFQATRNEVAIERIELAYAGSSRLV</sequence>
<dbReference type="PANTHER" id="PTHR38009">
    <property type="entry name" value="CONSERVED HYPOTHETICAL PHAGE TAIL PROTEIN"/>
    <property type="match status" value="1"/>
</dbReference>
<dbReference type="InterPro" id="IPR010667">
    <property type="entry name" value="Phage_T4_Gp19"/>
</dbReference>
<dbReference type="GO" id="GO:0005198">
    <property type="term" value="F:structural molecule activity"/>
    <property type="evidence" value="ECO:0007669"/>
    <property type="project" value="InterPro"/>
</dbReference>
<dbReference type="Proteomes" id="UP000231501">
    <property type="component" value="Unassembled WGS sequence"/>
</dbReference>
<protein>
    <submittedName>
        <fullName evidence="1">Phage tail protein</fullName>
    </submittedName>
</protein>
<reference evidence="1 2" key="1">
    <citation type="submission" date="2017-11" db="EMBL/GenBank/DDBJ databases">
        <title>Draft genome sequence of Mitsuaria sp. HWN-4.</title>
        <authorList>
            <person name="Gundlapally S.R."/>
        </authorList>
    </citation>
    <scope>NUCLEOTIDE SEQUENCE [LARGE SCALE GENOMIC DNA]</scope>
    <source>
        <strain evidence="1 2">HWN-4</strain>
    </source>
</reference>
<dbReference type="EMBL" id="PEOG01000117">
    <property type="protein sequence ID" value="PIM50600.1"/>
    <property type="molecule type" value="Genomic_DNA"/>
</dbReference>
<dbReference type="Pfam" id="PF06841">
    <property type="entry name" value="Phage_T4_gp19"/>
    <property type="match status" value="1"/>
</dbReference>
<name>A0A2G9C2E8_9BURK</name>
<accession>A0A2G9C2E8</accession>
<evidence type="ECO:0000313" key="1">
    <source>
        <dbReference type="EMBL" id="PIM50600.1"/>
    </source>
</evidence>
<dbReference type="PANTHER" id="PTHR38009:SF1">
    <property type="entry name" value="CONSERVED HYPOTHETICAL PHAGE TAIL PROTEIN"/>
    <property type="match status" value="1"/>
</dbReference>
<dbReference type="InterPro" id="IPR011747">
    <property type="entry name" value="CHP02241"/>
</dbReference>
<organism evidence="1 2">
    <name type="scientific">Roseateles chitinivorans</name>
    <dbReference type="NCBI Taxonomy" id="2917965"/>
    <lineage>
        <taxon>Bacteria</taxon>
        <taxon>Pseudomonadati</taxon>
        <taxon>Pseudomonadota</taxon>
        <taxon>Betaproteobacteria</taxon>
        <taxon>Burkholderiales</taxon>
        <taxon>Sphaerotilaceae</taxon>
        <taxon>Roseateles</taxon>
    </lineage>
</organism>
<gene>
    <name evidence="1" type="ORF">CS062_24170</name>
</gene>
<dbReference type="OrthoDB" id="9799891at2"/>
<keyword evidence="2" id="KW-1185">Reference proteome</keyword>
<comment type="caution">
    <text evidence="1">The sequence shown here is derived from an EMBL/GenBank/DDBJ whole genome shotgun (WGS) entry which is preliminary data.</text>
</comment>
<dbReference type="AlphaFoldDB" id="A0A2G9C2E8"/>